<reference evidence="15 16" key="1">
    <citation type="journal article" date="2019" name="Sci. Rep.">
        <title>Comparative genomics of chytrid fungi reveal insights into the obligate biotrophic and pathogenic lifestyle of Synchytrium endobioticum.</title>
        <authorList>
            <person name="van de Vossenberg B.T.L.H."/>
            <person name="Warris S."/>
            <person name="Nguyen H.D.T."/>
            <person name="van Gent-Pelzer M.P.E."/>
            <person name="Joly D.L."/>
            <person name="van de Geest H.C."/>
            <person name="Bonants P.J.M."/>
            <person name="Smith D.S."/>
            <person name="Levesque C.A."/>
            <person name="van der Lee T.A.J."/>
        </authorList>
    </citation>
    <scope>NUCLEOTIDE SEQUENCE [LARGE SCALE GENOMIC DNA]</scope>
    <source>
        <strain evidence="15 16">CBS 809.83</strain>
    </source>
</reference>
<evidence type="ECO:0000256" key="8">
    <source>
        <dbReference type="ARBA" id="ARBA00022827"/>
    </source>
</evidence>
<dbReference type="InterPro" id="IPR040125">
    <property type="entry name" value="Squalene_monox"/>
</dbReference>
<evidence type="ECO:0000313" key="15">
    <source>
        <dbReference type="EMBL" id="TPX59834.1"/>
    </source>
</evidence>
<sequence>MCPIPRPLIAEPFNALSTEEKVIIIGAGILGSALAATLGKRGRDVLLIERDWKEPDRIVGELLQPGGVKALQELGLEDCLNGIDAVPCNGYAVFYPPEKVLLSYPADKQPNVGCSFHHGRFVMNLRKAARNCPNVTPVEGTAGALIPCPVTDQIIGCSYTYRDKSGETRSRNVYAPLTIVADGCFSKFRKQHITKDVTSKSNFVGFVLKDCQLPHPNHGHVVLANPSPILLYQIGTHDTRILVDIPGKLPSISNGDLHAYLENHIGPQLPATVQISFYTALKTERLRSMPNSWLPPSSNKKEGLVLLGDAMNMRHPLTGGGMTVALWDVVHIDELLASEKVPDLSDTTMVTRNVQKLHWVRKPLSAVVNILAQALYSLFSAGNDPHMKTLQLACFAYFKRGGRCVSTPVGLLAGLIPEPLTLIGHFFAVAFYGVYLLCTGNIDPHSNDKKRSSILDLPSNLWKCVMAIWTACIVVLPVIVSELKN</sequence>
<dbReference type="PRINTS" id="PR00420">
    <property type="entry name" value="RNGMNOXGNASE"/>
</dbReference>
<dbReference type="InterPro" id="IPR036188">
    <property type="entry name" value="FAD/NAD-bd_sf"/>
</dbReference>
<keyword evidence="6 13" id="KW-0812">Transmembrane</keyword>
<evidence type="ECO:0000256" key="10">
    <source>
        <dbReference type="ARBA" id="ARBA00022989"/>
    </source>
</evidence>
<feature type="transmembrane region" description="Helical" evidence="13">
    <location>
        <begin position="461"/>
        <end position="480"/>
    </location>
</feature>
<evidence type="ECO:0000256" key="13">
    <source>
        <dbReference type="RuleBase" id="RU367121"/>
    </source>
</evidence>
<evidence type="ECO:0000313" key="16">
    <source>
        <dbReference type="Proteomes" id="UP000318582"/>
    </source>
</evidence>
<dbReference type="PANTHER" id="PTHR10835:SF0">
    <property type="entry name" value="SQUALENE MONOOXYGENASE"/>
    <property type="match status" value="1"/>
</dbReference>
<organism evidence="15 16">
    <name type="scientific">Powellomyces hirtus</name>
    <dbReference type="NCBI Taxonomy" id="109895"/>
    <lineage>
        <taxon>Eukaryota</taxon>
        <taxon>Fungi</taxon>
        <taxon>Fungi incertae sedis</taxon>
        <taxon>Chytridiomycota</taxon>
        <taxon>Chytridiomycota incertae sedis</taxon>
        <taxon>Chytridiomycetes</taxon>
        <taxon>Spizellomycetales</taxon>
        <taxon>Powellomycetaceae</taxon>
        <taxon>Powellomyces</taxon>
    </lineage>
</organism>
<dbReference type="GO" id="GO:0050660">
    <property type="term" value="F:flavin adenine dinucleotide binding"/>
    <property type="evidence" value="ECO:0007669"/>
    <property type="project" value="UniProtKB-UniRule"/>
</dbReference>
<feature type="domain" description="Squalene epoxidase" evidence="14">
    <location>
        <begin position="175"/>
        <end position="438"/>
    </location>
</feature>
<dbReference type="Pfam" id="PF13450">
    <property type="entry name" value="NAD_binding_8"/>
    <property type="match status" value="1"/>
</dbReference>
<dbReference type="Proteomes" id="UP000318582">
    <property type="component" value="Unassembled WGS sequence"/>
</dbReference>
<keyword evidence="11 13" id="KW-0560">Oxidoreductase</keyword>
<comment type="catalytic activity">
    <reaction evidence="13">
        <text>squalene + reduced [NADPH--hemoprotein reductase] + O2 = (S)-2,3-epoxysqualene + oxidized [NADPH--hemoprotein reductase] + H2O + H(+)</text>
        <dbReference type="Rhea" id="RHEA:25282"/>
        <dbReference type="Rhea" id="RHEA-COMP:11964"/>
        <dbReference type="Rhea" id="RHEA-COMP:11965"/>
        <dbReference type="ChEBI" id="CHEBI:15377"/>
        <dbReference type="ChEBI" id="CHEBI:15378"/>
        <dbReference type="ChEBI" id="CHEBI:15379"/>
        <dbReference type="ChEBI" id="CHEBI:15440"/>
        <dbReference type="ChEBI" id="CHEBI:15441"/>
        <dbReference type="ChEBI" id="CHEBI:57618"/>
        <dbReference type="ChEBI" id="CHEBI:58210"/>
        <dbReference type="EC" id="1.14.14.17"/>
    </reaction>
</comment>
<evidence type="ECO:0000256" key="5">
    <source>
        <dbReference type="ARBA" id="ARBA00022630"/>
    </source>
</evidence>
<comment type="cofactor">
    <cofactor evidence="1 13">
        <name>FAD</name>
        <dbReference type="ChEBI" id="CHEBI:57692"/>
    </cofactor>
</comment>
<evidence type="ECO:0000256" key="2">
    <source>
        <dbReference type="ARBA" id="ARBA00004154"/>
    </source>
</evidence>
<keyword evidence="16" id="KW-1185">Reference proteome</keyword>
<evidence type="ECO:0000256" key="1">
    <source>
        <dbReference type="ARBA" id="ARBA00001974"/>
    </source>
</evidence>
<keyword evidence="12 13" id="KW-0472">Membrane</keyword>
<keyword evidence="9" id="KW-0492">Microsome</keyword>
<dbReference type="InterPro" id="IPR013698">
    <property type="entry name" value="Squalene_epoxidase"/>
</dbReference>
<comment type="similarity">
    <text evidence="4 13">Belongs to the squalene monooxygenase family.</text>
</comment>
<dbReference type="FunFam" id="3.50.50.60:FF:000166">
    <property type="entry name" value="Squalene monooxygenase Erg1"/>
    <property type="match status" value="1"/>
</dbReference>
<dbReference type="EC" id="1.14.14.17" evidence="13"/>
<feature type="transmembrane region" description="Helical" evidence="13">
    <location>
        <begin position="422"/>
        <end position="440"/>
    </location>
</feature>
<dbReference type="GO" id="GO:0004506">
    <property type="term" value="F:squalene monooxygenase activity"/>
    <property type="evidence" value="ECO:0007669"/>
    <property type="project" value="UniProtKB-UniRule"/>
</dbReference>
<evidence type="ECO:0000259" key="14">
    <source>
        <dbReference type="Pfam" id="PF08491"/>
    </source>
</evidence>
<keyword evidence="10 13" id="KW-1133">Transmembrane helix</keyword>
<dbReference type="GO" id="GO:0005789">
    <property type="term" value="C:endoplasmic reticulum membrane"/>
    <property type="evidence" value="ECO:0007669"/>
    <property type="project" value="UniProtKB-SubCell"/>
</dbReference>
<protein>
    <recommendedName>
        <fullName evidence="13">Squalene monooxygenase</fullName>
        <ecNumber evidence="13">1.14.14.17</ecNumber>
    </recommendedName>
</protein>
<evidence type="ECO:0000256" key="11">
    <source>
        <dbReference type="ARBA" id="ARBA00023002"/>
    </source>
</evidence>
<gene>
    <name evidence="15" type="ORF">PhCBS80983_g02218</name>
</gene>
<evidence type="ECO:0000256" key="7">
    <source>
        <dbReference type="ARBA" id="ARBA00022824"/>
    </source>
</evidence>
<dbReference type="Gene3D" id="3.50.50.60">
    <property type="entry name" value="FAD/NAD(P)-binding domain"/>
    <property type="match status" value="1"/>
</dbReference>
<keyword evidence="5 13" id="KW-0285">Flavoprotein</keyword>
<evidence type="ECO:0000256" key="4">
    <source>
        <dbReference type="ARBA" id="ARBA00008802"/>
    </source>
</evidence>
<proteinExistence type="inferred from homology"/>
<evidence type="ECO:0000256" key="6">
    <source>
        <dbReference type="ARBA" id="ARBA00022692"/>
    </source>
</evidence>
<dbReference type="PANTHER" id="PTHR10835">
    <property type="entry name" value="SQUALENE MONOOXYGENASE"/>
    <property type="match status" value="1"/>
</dbReference>
<evidence type="ECO:0000256" key="3">
    <source>
        <dbReference type="ARBA" id="ARBA00004477"/>
    </source>
</evidence>
<dbReference type="EMBL" id="QEAQ01000021">
    <property type="protein sequence ID" value="TPX59834.1"/>
    <property type="molecule type" value="Genomic_DNA"/>
</dbReference>
<name>A0A507E7N9_9FUNG</name>
<dbReference type="AlphaFoldDB" id="A0A507E7N9"/>
<comment type="caution">
    <text evidence="15">The sequence shown here is derived from an EMBL/GenBank/DDBJ whole genome shotgun (WGS) entry which is preliminary data.</text>
</comment>
<keyword evidence="7 13" id="KW-0256">Endoplasmic reticulum</keyword>
<comment type="subcellular location">
    <subcellularLocation>
        <location evidence="3 13">Endoplasmic reticulum membrane</location>
        <topology evidence="3 13">Multi-pass membrane protein</topology>
    </subcellularLocation>
    <subcellularLocation>
        <location evidence="2">Microsome membrane</location>
        <topology evidence="2">Multi-pass membrane protein</topology>
    </subcellularLocation>
</comment>
<dbReference type="SUPFAM" id="SSF51905">
    <property type="entry name" value="FAD/NAD(P)-binding domain"/>
    <property type="match status" value="1"/>
</dbReference>
<dbReference type="STRING" id="109895.A0A507E7N9"/>
<evidence type="ECO:0000256" key="12">
    <source>
        <dbReference type="ARBA" id="ARBA00023136"/>
    </source>
</evidence>
<dbReference type="UniPathway" id="UPA00767">
    <property type="reaction ID" value="UER00752"/>
</dbReference>
<keyword evidence="8 13" id="KW-0274">FAD</keyword>
<accession>A0A507E7N9</accession>
<evidence type="ECO:0000256" key="9">
    <source>
        <dbReference type="ARBA" id="ARBA00022848"/>
    </source>
</evidence>
<comment type="function">
    <text evidence="13">Catalyzes the stereospecific oxidation of squalene to (S)-2,3-epoxysqualene, and is considered to be a rate-limiting enzyme in steroid biosynthesis.</text>
</comment>
<dbReference type="GO" id="GO:0006696">
    <property type="term" value="P:ergosterol biosynthetic process"/>
    <property type="evidence" value="ECO:0007669"/>
    <property type="project" value="TreeGrafter"/>
</dbReference>
<dbReference type="Pfam" id="PF08491">
    <property type="entry name" value="SE"/>
    <property type="match status" value="1"/>
</dbReference>